<feature type="compositionally biased region" description="Low complexity" evidence="2">
    <location>
        <begin position="349"/>
        <end position="359"/>
    </location>
</feature>
<dbReference type="AlphaFoldDB" id="A0A915HS66"/>
<feature type="compositionally biased region" description="Polar residues" evidence="2">
    <location>
        <begin position="512"/>
        <end position="523"/>
    </location>
</feature>
<feature type="region of interest" description="Disordered" evidence="2">
    <location>
        <begin position="434"/>
        <end position="473"/>
    </location>
</feature>
<protein>
    <submittedName>
        <fullName evidence="4">Uncharacterized protein</fullName>
    </submittedName>
</protein>
<evidence type="ECO:0000256" key="2">
    <source>
        <dbReference type="SAM" id="MobiDB-lite"/>
    </source>
</evidence>
<keyword evidence="1" id="KW-0808">Transferase</keyword>
<evidence type="ECO:0000313" key="4">
    <source>
        <dbReference type="WBParaSite" id="nRc.2.0.1.t04222-RA"/>
    </source>
</evidence>
<dbReference type="WBParaSite" id="nRc.2.0.1.t04222-RA">
    <property type="protein sequence ID" value="nRc.2.0.1.t04222-RA"/>
    <property type="gene ID" value="nRc.2.0.1.g04222"/>
</dbReference>
<feature type="compositionally biased region" description="Low complexity" evidence="2">
    <location>
        <begin position="502"/>
        <end position="511"/>
    </location>
</feature>
<dbReference type="GO" id="GO:0016740">
    <property type="term" value="F:transferase activity"/>
    <property type="evidence" value="ECO:0007669"/>
    <property type="project" value="UniProtKB-KW"/>
</dbReference>
<evidence type="ECO:0000256" key="1">
    <source>
        <dbReference type="ARBA" id="ARBA00022679"/>
    </source>
</evidence>
<feature type="compositionally biased region" description="Pro residues" evidence="2">
    <location>
        <begin position="439"/>
        <end position="449"/>
    </location>
</feature>
<feature type="compositionally biased region" description="Basic and acidic residues" evidence="2">
    <location>
        <begin position="333"/>
        <end position="348"/>
    </location>
</feature>
<keyword evidence="3" id="KW-1185">Reference proteome</keyword>
<accession>A0A915HS66</accession>
<dbReference type="Gene3D" id="6.10.250.1630">
    <property type="match status" value="1"/>
</dbReference>
<feature type="region of interest" description="Disordered" evidence="2">
    <location>
        <begin position="502"/>
        <end position="523"/>
    </location>
</feature>
<dbReference type="Proteomes" id="UP000887565">
    <property type="component" value="Unplaced"/>
</dbReference>
<reference evidence="4" key="1">
    <citation type="submission" date="2022-11" db="UniProtKB">
        <authorList>
            <consortium name="WormBaseParasite"/>
        </authorList>
    </citation>
    <scope>IDENTIFICATION</scope>
</reference>
<dbReference type="Pfam" id="PF14377">
    <property type="entry name" value="UBM"/>
    <property type="match status" value="3"/>
</dbReference>
<name>A0A915HS66_ROMCU</name>
<feature type="region of interest" description="Disordered" evidence="2">
    <location>
        <begin position="388"/>
        <end position="407"/>
    </location>
</feature>
<dbReference type="InterPro" id="IPR025527">
    <property type="entry name" value="HUWE1/Rev1_UBM"/>
</dbReference>
<organism evidence="3 4">
    <name type="scientific">Romanomermis culicivorax</name>
    <name type="common">Nematode worm</name>
    <dbReference type="NCBI Taxonomy" id="13658"/>
    <lineage>
        <taxon>Eukaryota</taxon>
        <taxon>Metazoa</taxon>
        <taxon>Ecdysozoa</taxon>
        <taxon>Nematoda</taxon>
        <taxon>Enoplea</taxon>
        <taxon>Dorylaimia</taxon>
        <taxon>Mermithida</taxon>
        <taxon>Mermithoidea</taxon>
        <taxon>Mermithidae</taxon>
        <taxon>Romanomermis</taxon>
    </lineage>
</organism>
<feature type="region of interest" description="Disordered" evidence="2">
    <location>
        <begin position="333"/>
        <end position="370"/>
    </location>
</feature>
<evidence type="ECO:0000313" key="3">
    <source>
        <dbReference type="Proteomes" id="UP000887565"/>
    </source>
</evidence>
<feature type="region of interest" description="Disordered" evidence="2">
    <location>
        <begin position="1"/>
        <end position="23"/>
    </location>
</feature>
<proteinExistence type="predicted"/>
<dbReference type="OMA" id="LTHVHEC"/>
<sequence length="662" mass="72165">MAFRVQPRSRSRPGSVNPDTEERGRDWDFLTHVHECVALPKFIHMSAPTSVSSARCQIPGSGTCGIEISNETLLAVLTKTWDSDEPIEYSFAGPFITTNGTAGMSIPDVEQFLAGAPEPATASLGLLGATHPLLIRHADSPLGTSTTANQATTSAGVGLQSIAEGRTSDAGWNLGGNGGRYFRVNSRAPPHAYQGGLLRQGAVRHHHRTYRYVVNAPVMNNSANVLQRLLGPGIAQDFLAHILPSATTGTTRLVIRDDDGREGGAFDYNEGGSGRRYNLLTSVPNAYVRWAEESRMLDADALRPMILAHLESCRNTEFEARREQRRLMAIEEEQQKQKLSKEKEDQAKKASSSSTTPAANETLVGSVSNNITGAEGLRTNEMEEQQNIENTPSPMDLSGTGPSAPVIGEMLQPFTVDRNIVESRAEENIPSVIQTTQPLQPPEIEPPSAVPAETVMPAPETSSNASAEPSIPDGVDPAFLAALPENIRQEVIADQLRLQRLRQQNQQSSSRTPQVHSTENQLASVAAAEVSPEFLAALPPELQEEKMITIKFKHKEYNSCCCNPQVLAQQRLAQQMLNPPSADVPLDPVAFMETLPPTLRQQILSDADDSQIALLPPHLATEARRLRNQLEIQRVSAMSRQLPFVSLLRRGREGPEVKTINI</sequence>